<organism evidence="1 2">
    <name type="scientific">Iodobacter violaceini</name>
    <dbReference type="NCBI Taxonomy" id="3044271"/>
    <lineage>
        <taxon>Bacteria</taxon>
        <taxon>Pseudomonadati</taxon>
        <taxon>Pseudomonadota</taxon>
        <taxon>Betaproteobacteria</taxon>
        <taxon>Neisseriales</taxon>
        <taxon>Chitinibacteraceae</taxon>
        <taxon>Iodobacter</taxon>
    </lineage>
</organism>
<evidence type="ECO:0000313" key="2">
    <source>
        <dbReference type="Proteomes" id="UP000712570"/>
    </source>
</evidence>
<name>A0ABX0L275_9NEIS</name>
<accession>A0ABX0L275</accession>
<dbReference type="EMBL" id="JAAOLX010000020">
    <property type="protein sequence ID" value="NHQ88632.1"/>
    <property type="molecule type" value="Genomic_DNA"/>
</dbReference>
<evidence type="ECO:0000313" key="1">
    <source>
        <dbReference type="EMBL" id="NHQ88632.1"/>
    </source>
</evidence>
<gene>
    <name evidence="1" type="ORF">HA050_21265</name>
</gene>
<reference evidence="1 2" key="1">
    <citation type="submission" date="2020-03" db="EMBL/GenBank/DDBJ databases">
        <title>Draft genome sequence of environmentally isolated violet-colored cultures.</title>
        <authorList>
            <person name="Wilson H.S."/>
        </authorList>
    </citation>
    <scope>NUCLEOTIDE SEQUENCE [LARGE SCALE GENOMIC DNA]</scope>
    <source>
        <strain evidence="1 2">HSC-16F04</strain>
    </source>
</reference>
<sequence>MHKHSGLSKAGLALIFSTGETRFIFSMASTTVQCKRRATHKNNASINQQAIDL</sequence>
<comment type="caution">
    <text evidence="1">The sequence shown here is derived from an EMBL/GenBank/DDBJ whole genome shotgun (WGS) entry which is preliminary data.</text>
</comment>
<protein>
    <submittedName>
        <fullName evidence="1">Uncharacterized protein</fullName>
    </submittedName>
</protein>
<proteinExistence type="predicted"/>
<dbReference type="Proteomes" id="UP000712570">
    <property type="component" value="Unassembled WGS sequence"/>
</dbReference>
<keyword evidence="2" id="KW-1185">Reference proteome</keyword>
<dbReference type="RefSeq" id="WP_166830461.1">
    <property type="nucleotide sequence ID" value="NZ_JAAOLX010000020.1"/>
</dbReference>